<name>A0A1B2I7R3_9BACT</name>
<dbReference type="PROSITE" id="PS01075">
    <property type="entry name" value="ACETATE_KINASE_1"/>
    <property type="match status" value="1"/>
</dbReference>
<dbReference type="HAMAP" id="MF_00542">
    <property type="entry name" value="Butyrate_kinase"/>
    <property type="match status" value="1"/>
</dbReference>
<evidence type="ECO:0000256" key="7">
    <source>
        <dbReference type="ARBA" id="ARBA00022840"/>
    </source>
</evidence>
<dbReference type="InterPro" id="IPR011245">
    <property type="entry name" value="Butyrate_kin"/>
</dbReference>
<keyword evidence="3 9" id="KW-0963">Cytoplasm</keyword>
<proteinExistence type="inferred from homology"/>
<dbReference type="InterPro" id="IPR023865">
    <property type="entry name" value="Aliphatic_acid_kinase_CS"/>
</dbReference>
<keyword evidence="6 9" id="KW-0418">Kinase</keyword>
<dbReference type="GO" id="GO:0005737">
    <property type="term" value="C:cytoplasm"/>
    <property type="evidence" value="ECO:0007669"/>
    <property type="project" value="UniProtKB-SubCell"/>
</dbReference>
<dbReference type="Pfam" id="PF00871">
    <property type="entry name" value="Acetate_kinase"/>
    <property type="match status" value="1"/>
</dbReference>
<organism evidence="11 12">
    <name type="scientific">Cloacibacillus porcorum</name>
    <dbReference type="NCBI Taxonomy" id="1197717"/>
    <lineage>
        <taxon>Bacteria</taxon>
        <taxon>Thermotogati</taxon>
        <taxon>Synergistota</taxon>
        <taxon>Synergistia</taxon>
        <taxon>Synergistales</taxon>
        <taxon>Synergistaceae</taxon>
        <taxon>Cloacibacillus</taxon>
    </lineage>
</organism>
<dbReference type="AlphaFoldDB" id="A0A1B2I7R3"/>
<dbReference type="PRINTS" id="PR00471">
    <property type="entry name" value="ACETATEKNASE"/>
</dbReference>
<comment type="similarity">
    <text evidence="2 9 10">Belongs to the acetokinase family.</text>
</comment>
<gene>
    <name evidence="9" type="primary">buk</name>
    <name evidence="11" type="ORF">BED41_13500</name>
</gene>
<dbReference type="RefSeq" id="WP_066747390.1">
    <property type="nucleotide sequence ID" value="NZ_CP016757.1"/>
</dbReference>
<sequence>MKILAVNPGSTSTKIAVFEDERPLFEKNVALTDSQRSAFTAVLDQLDMRCALISRALSDAGFAENSFDAVVGRGGLLAPMPSGTYLVNAAMKDYLREAPRGDHASNLGAFISERFAKLSNCPAYIVDPVSVDELSDIARVSGAPEIERGSLVHALNQKAMGRRAAASLGKRYEDCRFVIAHLGTGVTMGAHDRGRIVDVIGAKADGPFSAERAGGLPVDAVVELCFSGMYTRDELRRKLLSGWGIVSYLGTRDIREVFKMAEDDARAKLILEAYVYQIAKGIGELAAALDGEIDAVILTGGMAHSDALMELVGRKVKFLGDIIVLPGENELESLAAGALRVLHGEERAKLYPTGEYA</sequence>
<dbReference type="Proteomes" id="UP000093044">
    <property type="component" value="Chromosome"/>
</dbReference>
<dbReference type="NCBIfam" id="TIGR02707">
    <property type="entry name" value="butyr_kinase"/>
    <property type="match status" value="1"/>
</dbReference>
<evidence type="ECO:0000256" key="3">
    <source>
        <dbReference type="ARBA" id="ARBA00022490"/>
    </source>
</evidence>
<dbReference type="PROSITE" id="PS01076">
    <property type="entry name" value="ACETATE_KINASE_2"/>
    <property type="match status" value="1"/>
</dbReference>
<evidence type="ECO:0000256" key="5">
    <source>
        <dbReference type="ARBA" id="ARBA00022741"/>
    </source>
</evidence>
<dbReference type="PANTHER" id="PTHR21060:SF3">
    <property type="entry name" value="BUTYRATE KINASE 2-RELATED"/>
    <property type="match status" value="1"/>
</dbReference>
<dbReference type="InterPro" id="IPR043129">
    <property type="entry name" value="ATPase_NBD"/>
</dbReference>
<dbReference type="OrthoDB" id="9771859at2"/>
<evidence type="ECO:0000313" key="12">
    <source>
        <dbReference type="Proteomes" id="UP000093044"/>
    </source>
</evidence>
<comment type="subcellular location">
    <subcellularLocation>
        <location evidence="1 9">Cytoplasm</location>
    </subcellularLocation>
</comment>
<evidence type="ECO:0000256" key="10">
    <source>
        <dbReference type="RuleBase" id="RU003835"/>
    </source>
</evidence>
<dbReference type="EMBL" id="CP016757">
    <property type="protein sequence ID" value="ANZ46018.1"/>
    <property type="molecule type" value="Genomic_DNA"/>
</dbReference>
<protein>
    <recommendedName>
        <fullName evidence="9">Probable butyrate kinase</fullName>
        <shortName evidence="9">BK</shortName>
        <ecNumber evidence="9">2.7.2.7</ecNumber>
    </recommendedName>
    <alternativeName>
        <fullName evidence="9">Branched-chain carboxylic acid kinase</fullName>
    </alternativeName>
</protein>
<evidence type="ECO:0000256" key="9">
    <source>
        <dbReference type="HAMAP-Rule" id="MF_00542"/>
    </source>
</evidence>
<dbReference type="EC" id="2.7.2.7" evidence="9"/>
<keyword evidence="7 9" id="KW-0067">ATP-binding</keyword>
<accession>A0A1B2I7R3</accession>
<dbReference type="CDD" id="cd24011">
    <property type="entry name" value="ASKHA_NBD_BK"/>
    <property type="match status" value="1"/>
</dbReference>
<evidence type="ECO:0000256" key="2">
    <source>
        <dbReference type="ARBA" id="ARBA00008748"/>
    </source>
</evidence>
<evidence type="ECO:0000256" key="1">
    <source>
        <dbReference type="ARBA" id="ARBA00004496"/>
    </source>
</evidence>
<dbReference type="STRING" id="1197717.BED41_13500"/>
<keyword evidence="5 9" id="KW-0547">Nucleotide-binding</keyword>
<evidence type="ECO:0000256" key="8">
    <source>
        <dbReference type="ARBA" id="ARBA00048596"/>
    </source>
</evidence>
<dbReference type="KEGG" id="cpor:BED41_13500"/>
<evidence type="ECO:0000256" key="4">
    <source>
        <dbReference type="ARBA" id="ARBA00022679"/>
    </source>
</evidence>
<comment type="catalytic activity">
    <reaction evidence="8 9">
        <text>butanoate + ATP = butanoyl phosphate + ADP</text>
        <dbReference type="Rhea" id="RHEA:13585"/>
        <dbReference type="ChEBI" id="CHEBI:17968"/>
        <dbReference type="ChEBI" id="CHEBI:30616"/>
        <dbReference type="ChEBI" id="CHEBI:58079"/>
        <dbReference type="ChEBI" id="CHEBI:456216"/>
        <dbReference type="EC" id="2.7.2.7"/>
    </reaction>
</comment>
<evidence type="ECO:0000313" key="11">
    <source>
        <dbReference type="EMBL" id="ANZ46018.1"/>
    </source>
</evidence>
<dbReference type="GO" id="GO:0006083">
    <property type="term" value="P:acetate metabolic process"/>
    <property type="evidence" value="ECO:0007669"/>
    <property type="project" value="TreeGrafter"/>
</dbReference>
<dbReference type="GO" id="GO:0005524">
    <property type="term" value="F:ATP binding"/>
    <property type="evidence" value="ECO:0007669"/>
    <property type="project" value="UniProtKB-KW"/>
</dbReference>
<dbReference type="GeneID" id="83058862"/>
<dbReference type="PANTHER" id="PTHR21060">
    <property type="entry name" value="ACETATE KINASE"/>
    <property type="match status" value="1"/>
</dbReference>
<dbReference type="SUPFAM" id="SSF53067">
    <property type="entry name" value="Actin-like ATPase domain"/>
    <property type="match status" value="2"/>
</dbReference>
<reference evidence="11" key="1">
    <citation type="submission" date="2016-08" db="EMBL/GenBank/DDBJ databases">
        <title>Complete genome of Cloacibacillus porcorum.</title>
        <authorList>
            <person name="Looft T."/>
            <person name="Bayles D.O."/>
            <person name="Alt D.P."/>
        </authorList>
    </citation>
    <scope>NUCLEOTIDE SEQUENCE [LARGE SCALE GENOMIC DNA]</scope>
    <source>
        <strain evidence="11">CL-84</strain>
    </source>
</reference>
<dbReference type="InterPro" id="IPR000890">
    <property type="entry name" value="Aliphatic_acid_kin_short-chain"/>
</dbReference>
<dbReference type="NCBIfam" id="NF002834">
    <property type="entry name" value="PRK03011.1-5"/>
    <property type="match status" value="1"/>
</dbReference>
<evidence type="ECO:0000256" key="6">
    <source>
        <dbReference type="ARBA" id="ARBA00022777"/>
    </source>
</evidence>
<keyword evidence="12" id="KW-1185">Reference proteome</keyword>
<dbReference type="PIRSF" id="PIRSF036458">
    <property type="entry name" value="Butyrate_kin"/>
    <property type="match status" value="1"/>
</dbReference>
<dbReference type="Gene3D" id="3.30.420.40">
    <property type="match status" value="2"/>
</dbReference>
<dbReference type="GO" id="GO:0008776">
    <property type="term" value="F:acetate kinase activity"/>
    <property type="evidence" value="ECO:0007669"/>
    <property type="project" value="TreeGrafter"/>
</dbReference>
<dbReference type="GO" id="GO:0047761">
    <property type="term" value="F:butyrate kinase activity"/>
    <property type="evidence" value="ECO:0007669"/>
    <property type="project" value="UniProtKB-UniRule"/>
</dbReference>
<keyword evidence="4 9" id="KW-0808">Transferase</keyword>